<comment type="caution">
    <text evidence="10">The sequence shown here is derived from an EMBL/GenBank/DDBJ whole genome shotgun (WGS) entry which is preliminary data.</text>
</comment>
<dbReference type="PANTHER" id="PTHR30524">
    <property type="entry name" value="MANNITOL-1-PHOSPHATE 5-DEHYDROGENASE"/>
    <property type="match status" value="1"/>
</dbReference>
<evidence type="ECO:0000256" key="1">
    <source>
        <dbReference type="ARBA" id="ARBA00006541"/>
    </source>
</evidence>
<dbReference type="InterPro" id="IPR023028">
    <property type="entry name" value="Mannitol_1_phos_5_DH"/>
</dbReference>
<feature type="binding site" evidence="7">
    <location>
        <begin position="3"/>
        <end position="14"/>
    </location>
    <ligand>
        <name>NAD(+)</name>
        <dbReference type="ChEBI" id="CHEBI:57540"/>
    </ligand>
</feature>
<dbReference type="Gene3D" id="1.10.1040.10">
    <property type="entry name" value="N-(1-d-carboxylethyl)-l-norvaline Dehydrogenase, domain 2"/>
    <property type="match status" value="1"/>
</dbReference>
<evidence type="ECO:0000256" key="5">
    <source>
        <dbReference type="ARBA" id="ARBA00023027"/>
    </source>
</evidence>
<dbReference type="InterPro" id="IPR013131">
    <property type="entry name" value="Mannitol_DH_N"/>
</dbReference>
<dbReference type="InterPro" id="IPR036291">
    <property type="entry name" value="NAD(P)-bd_dom_sf"/>
</dbReference>
<organism evidence="10 11">
    <name type="scientific">Oceanobacillus locisalsi</name>
    <dbReference type="NCBI Taxonomy" id="546107"/>
    <lineage>
        <taxon>Bacteria</taxon>
        <taxon>Bacillati</taxon>
        <taxon>Bacillota</taxon>
        <taxon>Bacilli</taxon>
        <taxon>Bacillales</taxon>
        <taxon>Bacillaceae</taxon>
        <taxon>Oceanobacillus</taxon>
    </lineage>
</organism>
<dbReference type="Proteomes" id="UP001597041">
    <property type="component" value="Unassembled WGS sequence"/>
</dbReference>
<dbReference type="InterPro" id="IPR013328">
    <property type="entry name" value="6PGD_dom2"/>
</dbReference>
<keyword evidence="5 7" id="KW-0520">NAD</keyword>
<evidence type="ECO:0000256" key="7">
    <source>
        <dbReference type="HAMAP-Rule" id="MF_00196"/>
    </source>
</evidence>
<dbReference type="GO" id="GO:0008926">
    <property type="term" value="F:mannitol-1-phosphate 5-dehydrogenase activity"/>
    <property type="evidence" value="ECO:0007669"/>
    <property type="project" value="UniProtKB-EC"/>
</dbReference>
<dbReference type="NCBIfam" id="NF002646">
    <property type="entry name" value="PRK02318.1-2"/>
    <property type="match status" value="1"/>
</dbReference>
<feature type="domain" description="Mannitol dehydrogenase C-terminal" evidence="9">
    <location>
        <begin position="203"/>
        <end position="381"/>
    </location>
</feature>
<keyword evidence="4 7" id="KW-0560">Oxidoreductase</keyword>
<dbReference type="RefSeq" id="WP_379591485.1">
    <property type="nucleotide sequence ID" value="NZ_JBHTKK010000007.1"/>
</dbReference>
<dbReference type="SUPFAM" id="SSF51735">
    <property type="entry name" value="NAD(P)-binding Rossmann-fold domains"/>
    <property type="match status" value="1"/>
</dbReference>
<evidence type="ECO:0000256" key="3">
    <source>
        <dbReference type="ARBA" id="ARBA00016219"/>
    </source>
</evidence>
<reference evidence="11" key="1">
    <citation type="journal article" date="2019" name="Int. J. Syst. Evol. Microbiol.">
        <title>The Global Catalogue of Microorganisms (GCM) 10K type strain sequencing project: providing services to taxonomists for standard genome sequencing and annotation.</title>
        <authorList>
            <consortium name="The Broad Institute Genomics Platform"/>
            <consortium name="The Broad Institute Genome Sequencing Center for Infectious Disease"/>
            <person name="Wu L."/>
            <person name="Ma J."/>
        </authorList>
    </citation>
    <scope>NUCLEOTIDE SEQUENCE [LARGE SCALE GENOMIC DNA]</scope>
    <source>
        <strain evidence="11">CCUG 56608</strain>
    </source>
</reference>
<dbReference type="InterPro" id="IPR008927">
    <property type="entry name" value="6-PGluconate_DH-like_C_sf"/>
</dbReference>
<evidence type="ECO:0000313" key="11">
    <source>
        <dbReference type="Proteomes" id="UP001597041"/>
    </source>
</evidence>
<dbReference type="PRINTS" id="PR00084">
    <property type="entry name" value="MTLDHDRGNASE"/>
</dbReference>
<dbReference type="NCBIfam" id="NF002652">
    <property type="entry name" value="PRK02318.2-5"/>
    <property type="match status" value="1"/>
</dbReference>
<dbReference type="SUPFAM" id="SSF48179">
    <property type="entry name" value="6-phosphogluconate dehydrogenase C-terminal domain-like"/>
    <property type="match status" value="1"/>
</dbReference>
<name>A0ABW3NGD5_9BACI</name>
<comment type="similarity">
    <text evidence="1 7">Belongs to the mannitol dehydrogenase family.</text>
</comment>
<dbReference type="Gene3D" id="3.40.50.720">
    <property type="entry name" value="NAD(P)-binding Rossmann-like Domain"/>
    <property type="match status" value="1"/>
</dbReference>
<dbReference type="InterPro" id="IPR013118">
    <property type="entry name" value="Mannitol_DH_C"/>
</dbReference>
<accession>A0ABW3NGD5</accession>
<evidence type="ECO:0000259" key="8">
    <source>
        <dbReference type="Pfam" id="PF01232"/>
    </source>
</evidence>
<evidence type="ECO:0000256" key="4">
    <source>
        <dbReference type="ARBA" id="ARBA00023002"/>
    </source>
</evidence>
<gene>
    <name evidence="7" type="primary">mtlD</name>
    <name evidence="10" type="ORF">ACFQ19_07635</name>
</gene>
<evidence type="ECO:0000256" key="6">
    <source>
        <dbReference type="ARBA" id="ARBA00048615"/>
    </source>
</evidence>
<dbReference type="Pfam" id="PF01232">
    <property type="entry name" value="Mannitol_dh"/>
    <property type="match status" value="1"/>
</dbReference>
<evidence type="ECO:0000313" key="10">
    <source>
        <dbReference type="EMBL" id="MFD1065894.1"/>
    </source>
</evidence>
<dbReference type="Pfam" id="PF08125">
    <property type="entry name" value="Mannitol_dh_C"/>
    <property type="match status" value="1"/>
</dbReference>
<keyword evidence="11" id="KW-1185">Reference proteome</keyword>
<dbReference type="HAMAP" id="MF_00196">
    <property type="entry name" value="Mannitol_dehydrog"/>
    <property type="match status" value="1"/>
</dbReference>
<dbReference type="PANTHER" id="PTHR30524:SF0">
    <property type="entry name" value="ALTRONATE OXIDOREDUCTASE-RELATED"/>
    <property type="match status" value="1"/>
</dbReference>
<feature type="domain" description="Mannitol dehydrogenase N-terminal" evidence="8">
    <location>
        <begin position="1"/>
        <end position="193"/>
    </location>
</feature>
<dbReference type="EMBL" id="JBHTKK010000007">
    <property type="protein sequence ID" value="MFD1065894.1"/>
    <property type="molecule type" value="Genomic_DNA"/>
</dbReference>
<comment type="catalytic activity">
    <reaction evidence="6 7">
        <text>D-mannitol 1-phosphate + NAD(+) = beta-D-fructose 6-phosphate + NADH + H(+)</text>
        <dbReference type="Rhea" id="RHEA:19661"/>
        <dbReference type="ChEBI" id="CHEBI:15378"/>
        <dbReference type="ChEBI" id="CHEBI:57540"/>
        <dbReference type="ChEBI" id="CHEBI:57634"/>
        <dbReference type="ChEBI" id="CHEBI:57945"/>
        <dbReference type="ChEBI" id="CHEBI:61381"/>
        <dbReference type="EC" id="1.1.1.17"/>
    </reaction>
</comment>
<evidence type="ECO:0000259" key="9">
    <source>
        <dbReference type="Pfam" id="PF08125"/>
    </source>
</evidence>
<evidence type="ECO:0000256" key="2">
    <source>
        <dbReference type="ARBA" id="ARBA00012939"/>
    </source>
</evidence>
<dbReference type="NCBIfam" id="NF002649">
    <property type="entry name" value="PRK02318.2-1"/>
    <property type="match status" value="1"/>
</dbReference>
<protein>
    <recommendedName>
        <fullName evidence="3 7">Mannitol-1-phosphate 5-dehydrogenase</fullName>
        <ecNumber evidence="2 7">1.1.1.17</ecNumber>
    </recommendedName>
</protein>
<dbReference type="InterPro" id="IPR000669">
    <property type="entry name" value="Mannitol_DH"/>
</dbReference>
<sequence>MKVVHFGAGNIGRGFIGLLLYQSGYEITFVDVNAEIIHAMTQEKAYQVHFADDNSAPVTVEHITGINSAENPEAVTNAVIEADIITTAVGPNILPVIAKAIAEGLAKRKDRNPKTVPIIACENMIGGSTLLKKYVYQEIDEIETEEFEALCRFPDAAVDRIVPNQMNKNILDVWVEPYYEWVVEKAFIQDILPAIQGITYVDDLGPYIERKLFTVNTGHAATAYLGNYYNYKTIDQALQDKSILHMLNGALEETGQGLMEAYGFDSQAHHTYIQTIISRFQNPYITDEVKRVARGPLRKLGPEDRFIRPSGMYLAYTAAAPKYLSKAMAAALLFANDEDEEAVQLQTMIQNKGAAAAFAEVSGLEQDHPITKAVLTAYEQMR</sequence>
<proteinExistence type="inferred from homology"/>
<dbReference type="EC" id="1.1.1.17" evidence="2 7"/>
<dbReference type="NCBIfam" id="NF002647">
    <property type="entry name" value="PRK02318.1-3"/>
    <property type="match status" value="1"/>
</dbReference>